<protein>
    <submittedName>
        <fullName evidence="1">Uncharacterized protein</fullName>
    </submittedName>
</protein>
<organism evidence="1 2">
    <name type="scientific">Chryseobacterium rhizosphaerae</name>
    <dbReference type="NCBI Taxonomy" id="395937"/>
    <lineage>
        <taxon>Bacteria</taxon>
        <taxon>Pseudomonadati</taxon>
        <taxon>Bacteroidota</taxon>
        <taxon>Flavobacteriia</taxon>
        <taxon>Flavobacteriales</taxon>
        <taxon>Weeksellaceae</taxon>
        <taxon>Chryseobacterium group</taxon>
        <taxon>Chryseobacterium</taxon>
    </lineage>
</organism>
<dbReference type="EMBL" id="QNUF01000037">
    <property type="protein sequence ID" value="REC70942.1"/>
    <property type="molecule type" value="Genomic_DNA"/>
</dbReference>
<dbReference type="Proteomes" id="UP000256491">
    <property type="component" value="Unassembled WGS sequence"/>
</dbReference>
<evidence type="ECO:0000313" key="2">
    <source>
        <dbReference type="Proteomes" id="UP000256491"/>
    </source>
</evidence>
<dbReference type="RefSeq" id="WP_115920740.1">
    <property type="nucleotide sequence ID" value="NZ_BJYH01000064.1"/>
</dbReference>
<sequence length="287" mass="33857">MKQELINAFIERNLKNFEVNSTGWNELIRQMLFEFAVGGWNIEKDIFGKEKYGELRCYTYSEDKELNTIVKNITQKYAALSMETCEICGSEGKKRSVNSWETTLCLSHYLTQKPVIEIDEELNVRSNSKTLLNINDIVKADIEYDLQKLCLYTEEPAYGTEGISFSWQEPNYYLLLKTIPLQVFSPDMQNPVSALFENLEHCEICGHKAVHQRSCLRCHQEPWTESQVFIEDYGEKTNYIKACQMDSFIDEDDYEKYFKYDRSFEKSHDHQILFGHHDLKEYEKLLF</sequence>
<name>A0ABX9IFH8_9FLAO</name>
<accession>A0ABX9IFH8</accession>
<reference evidence="1 2" key="1">
    <citation type="journal article" date="2010" name="Syst. Appl. Microbiol.">
        <title>Four new species of Chryseobacterium from the rhizosphere of coastal sand dune plants, Chryseobacterium elymi sp. nov., Chryseobacterium hagamense sp. nov., Chryseobacterium lathyri sp. nov. and Chryseobacterium rhizosphaerae sp. nov.</title>
        <authorList>
            <person name="Cho S.H."/>
            <person name="Lee K.S."/>
            <person name="Shin D.S."/>
            <person name="Han J.H."/>
            <person name="Park K.S."/>
            <person name="Lee C.H."/>
            <person name="Park K.H."/>
            <person name="Kim S.B."/>
        </authorList>
    </citation>
    <scope>NUCLEOTIDE SEQUENCE [LARGE SCALE GENOMIC DNA]</scope>
    <source>
        <strain evidence="1 2">KCTC 22548</strain>
    </source>
</reference>
<keyword evidence="2" id="KW-1185">Reference proteome</keyword>
<proteinExistence type="predicted"/>
<gene>
    <name evidence="1" type="ORF">DRF57_21310</name>
</gene>
<evidence type="ECO:0000313" key="1">
    <source>
        <dbReference type="EMBL" id="REC70942.1"/>
    </source>
</evidence>
<comment type="caution">
    <text evidence="1">The sequence shown here is derived from an EMBL/GenBank/DDBJ whole genome shotgun (WGS) entry which is preliminary data.</text>
</comment>